<keyword evidence="2" id="KW-1185">Reference proteome</keyword>
<evidence type="ECO:0008006" key="3">
    <source>
        <dbReference type="Google" id="ProtNLM"/>
    </source>
</evidence>
<reference evidence="1" key="1">
    <citation type="submission" date="2020-08" db="EMBL/GenBank/DDBJ databases">
        <title>Genome public.</title>
        <authorList>
            <person name="Liu C."/>
            <person name="Sun Q."/>
        </authorList>
    </citation>
    <scope>NUCLEOTIDE SEQUENCE</scope>
    <source>
        <strain evidence="1">H8</strain>
    </source>
</reference>
<dbReference type="RefSeq" id="WP_249310462.1">
    <property type="nucleotide sequence ID" value="NZ_JACRSU010000001.1"/>
</dbReference>
<dbReference type="AlphaFoldDB" id="A0A926DI75"/>
<name>A0A926DI75_9FIRM</name>
<accession>A0A926DI75</accession>
<comment type="caution">
    <text evidence="1">The sequence shown here is derived from an EMBL/GenBank/DDBJ whole genome shotgun (WGS) entry which is preliminary data.</text>
</comment>
<dbReference type="EMBL" id="JACRSU010000001">
    <property type="protein sequence ID" value="MBC8539380.1"/>
    <property type="molecule type" value="Genomic_DNA"/>
</dbReference>
<dbReference type="SUPFAM" id="SSF52402">
    <property type="entry name" value="Adenine nucleotide alpha hydrolases-like"/>
    <property type="match status" value="1"/>
</dbReference>
<protein>
    <recommendedName>
        <fullName evidence="3">Asparagine synthetase domain-containing protein</fullName>
    </recommendedName>
</protein>
<gene>
    <name evidence="1" type="ORF">H8698_00095</name>
</gene>
<dbReference type="Proteomes" id="UP000611762">
    <property type="component" value="Unassembled WGS sequence"/>
</dbReference>
<evidence type="ECO:0000313" key="1">
    <source>
        <dbReference type="EMBL" id="MBC8539380.1"/>
    </source>
</evidence>
<evidence type="ECO:0000313" key="2">
    <source>
        <dbReference type="Proteomes" id="UP000611762"/>
    </source>
</evidence>
<sequence>MNKIDAIFKNAVFTYYMTNNKGSNVSEFDKKISFLDWNIYISNKTNLQYAITDYISVVIIGYCIDGDGIIEPRNLSDYIAKKIKTLDMFISFSKRLAGKYIIFLNINGTYYVFTDATASLPVYYTNSKKIQHISSHEYLVAKYAKCNLSKNSLYMLKGSDQAKTLPNNITFHENVYLLLPNHYYEIKNNCSVRITKKDIKNIISPQIAAQKSLEIINHIKNQIINDFEIKCPLTGGYDSRVVFAVLLGKKFESYTMTHKMSLTDSDLAVPMQITKKYKIKHFLIEDKIPTAEQFDIANEIFGKGMYSEYTLQLIATLIKDAGNSCILNGDILGQIGKSSLHKNIPPIFMGYRYYACKVHNTSLQALKQSKKWYQEISKKFDKKYICDLFSEEIRLGRWAGNENCLFSTFGINVLNIFNCQKIIEIWECVDRKDRKNAQIHKELLKIINSELLNYSFNHSESLFVKIANSNFFLFYIATFTKHYLQALKHFFRSYG</sequence>
<organism evidence="1 2">
    <name type="scientific">Congzhengia minquanensis</name>
    <dbReference type="NCBI Taxonomy" id="2763657"/>
    <lineage>
        <taxon>Bacteria</taxon>
        <taxon>Bacillati</taxon>
        <taxon>Bacillota</taxon>
        <taxon>Clostridia</taxon>
        <taxon>Eubacteriales</taxon>
        <taxon>Oscillospiraceae</taxon>
        <taxon>Congzhengia</taxon>
    </lineage>
</organism>
<proteinExistence type="predicted"/>